<dbReference type="PANTHER" id="PTHR43280:SF2">
    <property type="entry name" value="HTH-TYPE TRANSCRIPTIONAL REGULATOR EXSA"/>
    <property type="match status" value="1"/>
</dbReference>
<feature type="transmembrane region" description="Helical" evidence="2">
    <location>
        <begin position="63"/>
        <end position="84"/>
    </location>
</feature>
<feature type="transmembrane region" description="Helical" evidence="2">
    <location>
        <begin position="226"/>
        <end position="245"/>
    </location>
</feature>
<dbReference type="GO" id="GO:0003700">
    <property type="term" value="F:DNA-binding transcription factor activity"/>
    <property type="evidence" value="ECO:0007669"/>
    <property type="project" value="InterPro"/>
</dbReference>
<dbReference type="EMBL" id="SDIK01000060">
    <property type="protein sequence ID" value="TXJ60427.1"/>
    <property type="molecule type" value="Genomic_DNA"/>
</dbReference>
<evidence type="ECO:0000259" key="3">
    <source>
        <dbReference type="PROSITE" id="PS01124"/>
    </source>
</evidence>
<dbReference type="PROSITE" id="PS01124">
    <property type="entry name" value="HTH_ARAC_FAMILY_2"/>
    <property type="match status" value="1"/>
</dbReference>
<organism evidence="4 5">
    <name type="scientific">Prevotella brunnea</name>
    <dbReference type="NCBI Taxonomy" id="2508867"/>
    <lineage>
        <taxon>Bacteria</taxon>
        <taxon>Pseudomonadati</taxon>
        <taxon>Bacteroidota</taxon>
        <taxon>Bacteroidia</taxon>
        <taxon>Bacteroidales</taxon>
        <taxon>Prevotellaceae</taxon>
        <taxon>Prevotella</taxon>
    </lineage>
</organism>
<keyword evidence="2" id="KW-0812">Transmembrane</keyword>
<accession>A0A5C8GET5</accession>
<dbReference type="InterPro" id="IPR018060">
    <property type="entry name" value="HTH_AraC"/>
</dbReference>
<keyword evidence="5" id="KW-1185">Reference proteome</keyword>
<feature type="domain" description="HTH araC/xylS-type" evidence="3">
    <location>
        <begin position="274"/>
        <end position="371"/>
    </location>
</feature>
<keyword evidence="2" id="KW-0472">Membrane</keyword>
<feature type="transmembrane region" description="Helical" evidence="2">
    <location>
        <begin position="37"/>
        <end position="57"/>
    </location>
</feature>
<evidence type="ECO:0000256" key="2">
    <source>
        <dbReference type="SAM" id="Phobius"/>
    </source>
</evidence>
<gene>
    <name evidence="4" type="ORF">ETF27_08405</name>
</gene>
<feature type="transmembrane region" description="Helical" evidence="2">
    <location>
        <begin position="6"/>
        <end position="25"/>
    </location>
</feature>
<protein>
    <submittedName>
        <fullName evidence="4">Helix-turn-helix domain-containing protein</fullName>
    </submittedName>
</protein>
<dbReference type="PANTHER" id="PTHR43280">
    <property type="entry name" value="ARAC-FAMILY TRANSCRIPTIONAL REGULATOR"/>
    <property type="match status" value="1"/>
</dbReference>
<reference evidence="5" key="1">
    <citation type="submission" date="2019-05" db="EMBL/GenBank/DDBJ databases">
        <title>Prevotella brunnea sp. nov., isolated from a wound of a patient.</title>
        <authorList>
            <person name="Buhl M."/>
        </authorList>
    </citation>
    <scope>NUCLEOTIDE SEQUENCE [LARGE SCALE GENOMIC DNA]</scope>
    <source>
        <strain evidence="5">A2672</strain>
    </source>
</reference>
<dbReference type="AlphaFoldDB" id="A0A5C8GET5"/>
<sequence>MIQALITITPMLVCMFWVVMLLLELHEHGNRAAHGELLLWAITATLLYSGHCVFFNYEYQVLPFVDSMYITCNLAIFPLYLRYITKLTQGRVSTRLNALVLFPPLVFGITALIIYLLMTPEEIAHFFDIHLYHNQFDELTPLSYLQTILHQARKVLFAISVVLTAWLGFRKIKSYNRLVDSIYASTDDKRLRGITPILLLLLVTGVISIVANAIGRCTFTGQTLTLFIPSTVFSILLFAIGYFGYRQQFSFVDIDKEEEQSGECSCVGNFSTEQLKYVVIDEQLFLQPNLKVDDVARHMGTNRRYVQQLLNVEMGMSFNEYINRLRTDYAEQLFKNRKDLSVETVLGLSGYLSASTFYRNFKKYKGYTPRT</sequence>
<keyword evidence="1" id="KW-0238">DNA-binding</keyword>
<evidence type="ECO:0000313" key="5">
    <source>
        <dbReference type="Proteomes" id="UP000321612"/>
    </source>
</evidence>
<dbReference type="OrthoDB" id="1157591at2"/>
<name>A0A5C8GET5_9BACT</name>
<proteinExistence type="predicted"/>
<feature type="transmembrane region" description="Helical" evidence="2">
    <location>
        <begin position="193"/>
        <end position="214"/>
    </location>
</feature>
<evidence type="ECO:0000256" key="1">
    <source>
        <dbReference type="ARBA" id="ARBA00023125"/>
    </source>
</evidence>
<dbReference type="SMART" id="SM00342">
    <property type="entry name" value="HTH_ARAC"/>
    <property type="match status" value="1"/>
</dbReference>
<feature type="transmembrane region" description="Helical" evidence="2">
    <location>
        <begin position="96"/>
        <end position="118"/>
    </location>
</feature>
<comment type="caution">
    <text evidence="4">The sequence shown here is derived from an EMBL/GenBank/DDBJ whole genome shotgun (WGS) entry which is preliminary data.</text>
</comment>
<dbReference type="GO" id="GO:0043565">
    <property type="term" value="F:sequence-specific DNA binding"/>
    <property type="evidence" value="ECO:0007669"/>
    <property type="project" value="InterPro"/>
</dbReference>
<keyword evidence="2" id="KW-1133">Transmembrane helix</keyword>
<feature type="transmembrane region" description="Helical" evidence="2">
    <location>
        <begin position="155"/>
        <end position="172"/>
    </location>
</feature>
<dbReference type="Proteomes" id="UP000321612">
    <property type="component" value="Unassembled WGS sequence"/>
</dbReference>
<dbReference type="Gene3D" id="1.10.10.60">
    <property type="entry name" value="Homeodomain-like"/>
    <property type="match status" value="2"/>
</dbReference>
<evidence type="ECO:0000313" key="4">
    <source>
        <dbReference type="EMBL" id="TXJ60427.1"/>
    </source>
</evidence>
<dbReference type="RefSeq" id="WP_130830295.1">
    <property type="nucleotide sequence ID" value="NZ_SDIK01000060.1"/>
</dbReference>
<dbReference type="Pfam" id="PF12833">
    <property type="entry name" value="HTH_18"/>
    <property type="match status" value="1"/>
</dbReference>